<keyword evidence="2" id="KW-1185">Reference proteome</keyword>
<protein>
    <submittedName>
        <fullName evidence="1">Uncharacterized protein</fullName>
    </submittedName>
</protein>
<sequence>PVKPQPLTEDAAKDTIEEYKSDMEKYKEWMHGDIEVKHYIHATIPDSLHIQTVNCTTIKEIWDTI</sequence>
<organism evidence="1 2">
    <name type="scientific">Thelephora terrestris</name>
    <dbReference type="NCBI Taxonomy" id="56493"/>
    <lineage>
        <taxon>Eukaryota</taxon>
        <taxon>Fungi</taxon>
        <taxon>Dikarya</taxon>
        <taxon>Basidiomycota</taxon>
        <taxon>Agaricomycotina</taxon>
        <taxon>Agaricomycetes</taxon>
        <taxon>Thelephorales</taxon>
        <taxon>Thelephoraceae</taxon>
        <taxon>Thelephora</taxon>
    </lineage>
</organism>
<evidence type="ECO:0000313" key="2">
    <source>
        <dbReference type="Proteomes" id="UP000736335"/>
    </source>
</evidence>
<dbReference type="AlphaFoldDB" id="A0A9P6HA39"/>
<dbReference type="Proteomes" id="UP000736335">
    <property type="component" value="Unassembled WGS sequence"/>
</dbReference>
<proteinExistence type="predicted"/>
<evidence type="ECO:0000313" key="1">
    <source>
        <dbReference type="EMBL" id="KAF9782680.1"/>
    </source>
</evidence>
<feature type="non-terminal residue" evidence="1">
    <location>
        <position position="1"/>
    </location>
</feature>
<feature type="non-terminal residue" evidence="1">
    <location>
        <position position="65"/>
    </location>
</feature>
<gene>
    <name evidence="1" type="ORF">BJ322DRAFT_989447</name>
</gene>
<accession>A0A9P6HA39</accession>
<name>A0A9P6HA39_9AGAM</name>
<comment type="caution">
    <text evidence="1">The sequence shown here is derived from an EMBL/GenBank/DDBJ whole genome shotgun (WGS) entry which is preliminary data.</text>
</comment>
<reference evidence="1" key="1">
    <citation type="journal article" date="2020" name="Nat. Commun.">
        <title>Large-scale genome sequencing of mycorrhizal fungi provides insights into the early evolution of symbiotic traits.</title>
        <authorList>
            <person name="Miyauchi S."/>
            <person name="Kiss E."/>
            <person name="Kuo A."/>
            <person name="Drula E."/>
            <person name="Kohler A."/>
            <person name="Sanchez-Garcia M."/>
            <person name="Morin E."/>
            <person name="Andreopoulos B."/>
            <person name="Barry K.W."/>
            <person name="Bonito G."/>
            <person name="Buee M."/>
            <person name="Carver A."/>
            <person name="Chen C."/>
            <person name="Cichocki N."/>
            <person name="Clum A."/>
            <person name="Culley D."/>
            <person name="Crous P.W."/>
            <person name="Fauchery L."/>
            <person name="Girlanda M."/>
            <person name="Hayes R.D."/>
            <person name="Keri Z."/>
            <person name="LaButti K."/>
            <person name="Lipzen A."/>
            <person name="Lombard V."/>
            <person name="Magnuson J."/>
            <person name="Maillard F."/>
            <person name="Murat C."/>
            <person name="Nolan M."/>
            <person name="Ohm R.A."/>
            <person name="Pangilinan J."/>
            <person name="Pereira M.F."/>
            <person name="Perotto S."/>
            <person name="Peter M."/>
            <person name="Pfister S."/>
            <person name="Riley R."/>
            <person name="Sitrit Y."/>
            <person name="Stielow J.B."/>
            <person name="Szollosi G."/>
            <person name="Zifcakova L."/>
            <person name="Stursova M."/>
            <person name="Spatafora J.W."/>
            <person name="Tedersoo L."/>
            <person name="Vaario L.M."/>
            <person name="Yamada A."/>
            <person name="Yan M."/>
            <person name="Wang P."/>
            <person name="Xu J."/>
            <person name="Bruns T."/>
            <person name="Baldrian P."/>
            <person name="Vilgalys R."/>
            <person name="Dunand C."/>
            <person name="Henrissat B."/>
            <person name="Grigoriev I.V."/>
            <person name="Hibbett D."/>
            <person name="Nagy L.G."/>
            <person name="Martin F.M."/>
        </authorList>
    </citation>
    <scope>NUCLEOTIDE SEQUENCE</scope>
    <source>
        <strain evidence="1">UH-Tt-Lm1</strain>
    </source>
</reference>
<reference evidence="1" key="2">
    <citation type="submission" date="2020-11" db="EMBL/GenBank/DDBJ databases">
        <authorList>
            <consortium name="DOE Joint Genome Institute"/>
            <person name="Kuo A."/>
            <person name="Miyauchi S."/>
            <person name="Kiss E."/>
            <person name="Drula E."/>
            <person name="Kohler A."/>
            <person name="Sanchez-Garcia M."/>
            <person name="Andreopoulos B."/>
            <person name="Barry K.W."/>
            <person name="Bonito G."/>
            <person name="Buee M."/>
            <person name="Carver A."/>
            <person name="Chen C."/>
            <person name="Cichocki N."/>
            <person name="Clum A."/>
            <person name="Culley D."/>
            <person name="Crous P.W."/>
            <person name="Fauchery L."/>
            <person name="Girlanda M."/>
            <person name="Hayes R."/>
            <person name="Keri Z."/>
            <person name="Labutti K."/>
            <person name="Lipzen A."/>
            <person name="Lombard V."/>
            <person name="Magnuson J."/>
            <person name="Maillard F."/>
            <person name="Morin E."/>
            <person name="Murat C."/>
            <person name="Nolan M."/>
            <person name="Ohm R."/>
            <person name="Pangilinan J."/>
            <person name="Pereira M."/>
            <person name="Perotto S."/>
            <person name="Peter M."/>
            <person name="Riley R."/>
            <person name="Sitrit Y."/>
            <person name="Stielow B."/>
            <person name="Szollosi G."/>
            <person name="Zifcakova L."/>
            <person name="Stursova M."/>
            <person name="Spatafora J.W."/>
            <person name="Tedersoo L."/>
            <person name="Vaario L.-M."/>
            <person name="Yamada A."/>
            <person name="Yan M."/>
            <person name="Wang P."/>
            <person name="Xu J."/>
            <person name="Bruns T."/>
            <person name="Baldrian P."/>
            <person name="Vilgalys R."/>
            <person name="Henrissat B."/>
            <person name="Grigoriev I.V."/>
            <person name="Hibbett D."/>
            <person name="Nagy L.G."/>
            <person name="Martin F.M."/>
        </authorList>
    </citation>
    <scope>NUCLEOTIDE SEQUENCE</scope>
    <source>
        <strain evidence="1">UH-Tt-Lm1</strain>
    </source>
</reference>
<dbReference type="OrthoDB" id="3269759at2759"/>
<dbReference type="EMBL" id="WIUZ02000011">
    <property type="protein sequence ID" value="KAF9782680.1"/>
    <property type="molecule type" value="Genomic_DNA"/>
</dbReference>